<sequence length="396" mass="45340">MTNPRPIVFRTFLSPLESGIFEKLRDNLMEVVLLLDGLQIPLLPFKNQKSHLLIFKSFYITRTSWAEICNALEQLSSSWMVYASNYSKMVHSYRDPASEHPLVDIASRFIHGMEVDYRRLQEQMEQVRTRMHVLFRALGLVNPEGEIATHNVEPRVPAYEKEAASQIQHAYHQLEQTLGTLLAYRIKHLRHIDTIINSNQAATISEMDAAVETWERFKVYLEDFCEKFYRISRYFRGTGPLRDPSLQVTSSYDGESDSDEVLFETFSYDFAELGISLLSPVFTHLANSNSKSLARLSTFESLPDSERHSQFVPSHRHRSLTAGASYRVAVPGELGDAETPSLSEDVTDTSQDSERDAPHSTSLEHSTSRVQNMAPAKGRRRLKSLPRRLLSFLRLR</sequence>
<evidence type="ECO:0000313" key="3">
    <source>
        <dbReference type="EMBL" id="KAJ3569221.1"/>
    </source>
</evidence>
<feature type="compositionally biased region" description="Polar residues" evidence="2">
    <location>
        <begin position="359"/>
        <end position="371"/>
    </location>
</feature>
<protein>
    <submittedName>
        <fullName evidence="3">Uncharacterized protein</fullName>
    </submittedName>
</protein>
<feature type="compositionally biased region" description="Polar residues" evidence="2">
    <location>
        <begin position="340"/>
        <end position="350"/>
    </location>
</feature>
<reference evidence="3" key="1">
    <citation type="submission" date="2022-07" db="EMBL/GenBank/DDBJ databases">
        <title>Genome Sequence of Leucocoprinus birnbaumii.</title>
        <authorList>
            <person name="Buettner E."/>
        </authorList>
    </citation>
    <scope>NUCLEOTIDE SEQUENCE</scope>
    <source>
        <strain evidence="3">VT141</strain>
    </source>
</reference>
<dbReference type="Proteomes" id="UP001213000">
    <property type="component" value="Unassembled WGS sequence"/>
</dbReference>
<dbReference type="AlphaFoldDB" id="A0AAD5YWY7"/>
<keyword evidence="4" id="KW-1185">Reference proteome</keyword>
<evidence type="ECO:0000256" key="1">
    <source>
        <dbReference type="SAM" id="Coils"/>
    </source>
</evidence>
<proteinExistence type="predicted"/>
<feature type="region of interest" description="Disordered" evidence="2">
    <location>
        <begin position="333"/>
        <end position="379"/>
    </location>
</feature>
<feature type="coiled-coil region" evidence="1">
    <location>
        <begin position="110"/>
        <end position="137"/>
    </location>
</feature>
<comment type="caution">
    <text evidence="3">The sequence shown here is derived from an EMBL/GenBank/DDBJ whole genome shotgun (WGS) entry which is preliminary data.</text>
</comment>
<gene>
    <name evidence="3" type="ORF">NP233_g5190</name>
</gene>
<evidence type="ECO:0000313" key="4">
    <source>
        <dbReference type="Proteomes" id="UP001213000"/>
    </source>
</evidence>
<dbReference type="EMBL" id="JANIEX010000300">
    <property type="protein sequence ID" value="KAJ3569221.1"/>
    <property type="molecule type" value="Genomic_DNA"/>
</dbReference>
<accession>A0AAD5YWY7</accession>
<organism evidence="3 4">
    <name type="scientific">Leucocoprinus birnbaumii</name>
    <dbReference type="NCBI Taxonomy" id="56174"/>
    <lineage>
        <taxon>Eukaryota</taxon>
        <taxon>Fungi</taxon>
        <taxon>Dikarya</taxon>
        <taxon>Basidiomycota</taxon>
        <taxon>Agaricomycotina</taxon>
        <taxon>Agaricomycetes</taxon>
        <taxon>Agaricomycetidae</taxon>
        <taxon>Agaricales</taxon>
        <taxon>Agaricineae</taxon>
        <taxon>Agaricaceae</taxon>
        <taxon>Leucocoprinus</taxon>
    </lineage>
</organism>
<name>A0AAD5YWY7_9AGAR</name>
<evidence type="ECO:0000256" key="2">
    <source>
        <dbReference type="SAM" id="MobiDB-lite"/>
    </source>
</evidence>
<keyword evidence="1" id="KW-0175">Coiled coil</keyword>